<dbReference type="PRINTS" id="PR00046">
    <property type="entry name" value="SIGMA70FCT"/>
</dbReference>
<comment type="function">
    <text evidence="7">Sigma factors are initiation factors that promote the attachment of RNA polymerase to specific initiation sites and are then released. This sigma factor is involved in regulation of expression of heat shock genes.</text>
</comment>
<evidence type="ECO:0000256" key="3">
    <source>
        <dbReference type="ARBA" id="ARBA00023016"/>
    </source>
</evidence>
<evidence type="ECO:0000256" key="7">
    <source>
        <dbReference type="HAMAP-Rule" id="MF_00961"/>
    </source>
</evidence>
<dbReference type="PROSITE" id="PS00715">
    <property type="entry name" value="SIGMA70_1"/>
    <property type="match status" value="1"/>
</dbReference>
<evidence type="ECO:0000256" key="6">
    <source>
        <dbReference type="ARBA" id="ARBA00023163"/>
    </source>
</evidence>
<dbReference type="AlphaFoldDB" id="A0A1C3H560"/>
<evidence type="ECO:0000256" key="2">
    <source>
        <dbReference type="ARBA" id="ARBA00023015"/>
    </source>
</evidence>
<feature type="region of interest" description="Sigma-70 factor domain-4" evidence="7">
    <location>
        <begin position="231"/>
        <end position="283"/>
    </location>
</feature>
<feature type="region of interest" description="Sigma-70 factor domain-2" evidence="7">
    <location>
        <begin position="57"/>
        <end position="126"/>
    </location>
</feature>
<dbReference type="InterPro" id="IPR012759">
    <property type="entry name" value="RNA_pol_sigma_RpoH_proteobac"/>
</dbReference>
<feature type="domain" description="RNA polymerase sigma-70" evidence="9">
    <location>
        <begin position="81"/>
        <end position="94"/>
    </location>
</feature>
<dbReference type="NCBIfam" id="TIGR02937">
    <property type="entry name" value="sigma70-ECF"/>
    <property type="match status" value="1"/>
</dbReference>
<dbReference type="NCBIfam" id="NF005143">
    <property type="entry name" value="PRK06596.1"/>
    <property type="match status" value="1"/>
</dbReference>
<evidence type="ECO:0000313" key="11">
    <source>
        <dbReference type="Proteomes" id="UP000190837"/>
    </source>
</evidence>
<dbReference type="HAMAP" id="MF_00961">
    <property type="entry name" value="Sigma70_RpoH"/>
    <property type="match status" value="1"/>
</dbReference>
<evidence type="ECO:0000256" key="8">
    <source>
        <dbReference type="NCBIfam" id="TIGR02392"/>
    </source>
</evidence>
<dbReference type="GO" id="GO:0003677">
    <property type="term" value="F:DNA binding"/>
    <property type="evidence" value="ECO:0007669"/>
    <property type="project" value="UniProtKB-UniRule"/>
</dbReference>
<keyword evidence="4 7" id="KW-0731">Sigma factor</keyword>
<organism evidence="10 11">
    <name type="scientific">Cardiobacterium hominis</name>
    <dbReference type="NCBI Taxonomy" id="2718"/>
    <lineage>
        <taxon>Bacteria</taxon>
        <taxon>Pseudomonadati</taxon>
        <taxon>Pseudomonadota</taxon>
        <taxon>Gammaproteobacteria</taxon>
        <taxon>Cardiobacteriales</taxon>
        <taxon>Cardiobacteriaceae</taxon>
        <taxon>Cardiobacterium</taxon>
    </lineage>
</organism>
<dbReference type="RefSeq" id="WP_079540787.1">
    <property type="nucleotide sequence ID" value="NZ_CAUPBE010000023.1"/>
</dbReference>
<dbReference type="NCBIfam" id="TIGR02392">
    <property type="entry name" value="rpoH_proteo"/>
    <property type="match status" value="1"/>
</dbReference>
<feature type="DNA-binding region" description="H-T-H motif" evidence="7">
    <location>
        <begin position="256"/>
        <end position="275"/>
    </location>
</feature>
<dbReference type="Gene3D" id="1.20.140.160">
    <property type="match status" value="1"/>
</dbReference>
<dbReference type="SUPFAM" id="SSF88659">
    <property type="entry name" value="Sigma3 and sigma4 domains of RNA polymerase sigma factors"/>
    <property type="match status" value="1"/>
</dbReference>
<dbReference type="GO" id="GO:0006352">
    <property type="term" value="P:DNA-templated transcription initiation"/>
    <property type="evidence" value="ECO:0007669"/>
    <property type="project" value="UniProtKB-UniRule"/>
</dbReference>
<dbReference type="EMBL" id="FKLO01000049">
    <property type="protein sequence ID" value="SAM65938.1"/>
    <property type="molecule type" value="Genomic_DNA"/>
</dbReference>
<comment type="subunit">
    <text evidence="7">Interacts with the RNA polymerase core enzyme.</text>
</comment>
<evidence type="ECO:0000256" key="5">
    <source>
        <dbReference type="ARBA" id="ARBA00023125"/>
    </source>
</evidence>
<gene>
    <name evidence="7" type="primary">rpoH</name>
    <name evidence="10" type="ORF">CHUV0807_1431</name>
</gene>
<keyword evidence="6 7" id="KW-0804">Transcription</keyword>
<evidence type="ECO:0000313" key="10">
    <source>
        <dbReference type="EMBL" id="SAM65938.1"/>
    </source>
</evidence>
<comment type="similarity">
    <text evidence="7">Belongs to the sigma-70 factor family. RpoH subfamily.</text>
</comment>
<dbReference type="GO" id="GO:0005737">
    <property type="term" value="C:cytoplasm"/>
    <property type="evidence" value="ECO:0007669"/>
    <property type="project" value="UniProtKB-SubCell"/>
</dbReference>
<feature type="short sequence motif" description="Interaction with polymerase core subunit RpoC" evidence="7">
    <location>
        <begin position="81"/>
        <end position="84"/>
    </location>
</feature>
<dbReference type="GO" id="GO:0016987">
    <property type="term" value="F:sigma factor activity"/>
    <property type="evidence" value="ECO:0007669"/>
    <property type="project" value="UniProtKB-UniRule"/>
</dbReference>
<dbReference type="Pfam" id="PF04542">
    <property type="entry name" value="Sigma70_r2"/>
    <property type="match status" value="1"/>
</dbReference>
<dbReference type="InterPro" id="IPR007630">
    <property type="entry name" value="RNA_pol_sigma70_r4"/>
</dbReference>
<proteinExistence type="inferred from homology"/>
<dbReference type="InterPro" id="IPR013324">
    <property type="entry name" value="RNA_pol_sigma_r3/r4-like"/>
</dbReference>
<evidence type="ECO:0000256" key="4">
    <source>
        <dbReference type="ARBA" id="ARBA00023082"/>
    </source>
</evidence>
<evidence type="ECO:0000256" key="1">
    <source>
        <dbReference type="ARBA" id="ARBA00022490"/>
    </source>
</evidence>
<sequence>MTTNALIATHKNWLTPSTDIDQYIAKVRQIPALDAEEERKLAIALQETNDINAAQTLIVHHLKFVVHIARGFTGYGLPLGDLIQEGNVGLMKAVKRFEPQRGVRLVSFAVHWIKSEIHEYIIRNWRMVKIATTKAQRKLFFNLRSMKKSLNWLNEAEAKVIADELNVSTKDVFEMESRIHGQDIAFELNDDDEDNDHFSPSQWLADDSIDPAEHTEHAEHENLMQRKLAKGLQALDPRSRAIVQARWLNEDNKATLQTLASEYNVSAERIRQIEQQAMHQLRAHIEA</sequence>
<dbReference type="Proteomes" id="UP000190837">
    <property type="component" value="Unassembled WGS sequence"/>
</dbReference>
<dbReference type="GO" id="GO:0009408">
    <property type="term" value="P:response to heat"/>
    <property type="evidence" value="ECO:0007669"/>
    <property type="project" value="UniProtKB-UniRule"/>
</dbReference>
<name>A0A1C3H560_9GAMM</name>
<evidence type="ECO:0000259" key="9">
    <source>
        <dbReference type="PROSITE" id="PS00715"/>
    </source>
</evidence>
<dbReference type="PIRSF" id="PIRSF000770">
    <property type="entry name" value="RNA_pol_sigma-SigE/K"/>
    <property type="match status" value="1"/>
</dbReference>
<dbReference type="InterPro" id="IPR000943">
    <property type="entry name" value="RNA_pol_sigma70"/>
</dbReference>
<dbReference type="PANTHER" id="PTHR30376:SF3">
    <property type="entry name" value="RNA POLYMERASE SIGMA FACTOR RPOH"/>
    <property type="match status" value="1"/>
</dbReference>
<dbReference type="Pfam" id="PF04545">
    <property type="entry name" value="Sigma70_r4"/>
    <property type="match status" value="1"/>
</dbReference>
<keyword evidence="3 7" id="KW-0346">Stress response</keyword>
<reference evidence="11" key="1">
    <citation type="submission" date="2016-04" db="EMBL/GenBank/DDBJ databases">
        <authorList>
            <person name="Tagini F."/>
        </authorList>
    </citation>
    <scope>NUCLEOTIDE SEQUENCE [LARGE SCALE GENOMIC DNA]</scope>
    <source>
        <strain evidence="11">CHUV0807</strain>
    </source>
</reference>
<keyword evidence="1 7" id="KW-0963">Cytoplasm</keyword>
<dbReference type="SUPFAM" id="SSF88946">
    <property type="entry name" value="Sigma2 domain of RNA polymerase sigma factors"/>
    <property type="match status" value="1"/>
</dbReference>
<dbReference type="Gene3D" id="1.10.601.10">
    <property type="entry name" value="RNA Polymerase Primary Sigma Factor"/>
    <property type="match status" value="1"/>
</dbReference>
<dbReference type="PANTHER" id="PTHR30376">
    <property type="entry name" value="SIGMA FACTOR RPOH HEAT SHOCK RELATED"/>
    <property type="match status" value="1"/>
</dbReference>
<protein>
    <recommendedName>
        <fullName evidence="7 8">RNA polymerase sigma factor RpoH</fullName>
    </recommendedName>
    <alternativeName>
        <fullName evidence="7">RNA polymerase sigma-32 factor</fullName>
    </alternativeName>
</protein>
<accession>A0A1C3H560</accession>
<dbReference type="InterPro" id="IPR013325">
    <property type="entry name" value="RNA_pol_sigma_r2"/>
</dbReference>
<comment type="subcellular location">
    <subcellularLocation>
        <location evidence="7">Cytoplasm</location>
    </subcellularLocation>
</comment>
<dbReference type="InterPro" id="IPR007627">
    <property type="entry name" value="RNA_pol_sigma70_r2"/>
</dbReference>
<keyword evidence="5 7" id="KW-0238">DNA-binding</keyword>
<keyword evidence="2 7" id="KW-0805">Transcription regulation</keyword>
<dbReference type="InterPro" id="IPR014284">
    <property type="entry name" value="RNA_pol_sigma-70_dom"/>
</dbReference>
<dbReference type="InterPro" id="IPR050813">
    <property type="entry name" value="Sigma-70_Factor"/>
</dbReference>